<dbReference type="Proteomes" id="UP000572635">
    <property type="component" value="Unassembled WGS sequence"/>
</dbReference>
<name>A0A7W8QH90_9ACTN</name>
<dbReference type="EMBL" id="JACHDB010000001">
    <property type="protein sequence ID" value="MBB5430423.1"/>
    <property type="molecule type" value="Genomic_DNA"/>
</dbReference>
<protein>
    <submittedName>
        <fullName evidence="3">Nucleotide-binding universal stress UspA family protein</fullName>
    </submittedName>
</protein>
<dbReference type="InterPro" id="IPR006016">
    <property type="entry name" value="UspA"/>
</dbReference>
<dbReference type="RefSeq" id="WP_184388283.1">
    <property type="nucleotide sequence ID" value="NZ_BAAAJD010000023.1"/>
</dbReference>
<evidence type="ECO:0000259" key="2">
    <source>
        <dbReference type="Pfam" id="PF00582"/>
    </source>
</evidence>
<feature type="domain" description="UspA" evidence="2">
    <location>
        <begin position="17"/>
        <end position="153"/>
    </location>
</feature>
<dbReference type="Pfam" id="PF00582">
    <property type="entry name" value="Usp"/>
    <property type="match status" value="2"/>
</dbReference>
<dbReference type="PRINTS" id="PR01438">
    <property type="entry name" value="UNVRSLSTRESS"/>
</dbReference>
<gene>
    <name evidence="3" type="ORF">HDA36_000507</name>
</gene>
<organism evidence="3 4">
    <name type="scientific">Nocardiopsis composta</name>
    <dbReference type="NCBI Taxonomy" id="157465"/>
    <lineage>
        <taxon>Bacteria</taxon>
        <taxon>Bacillati</taxon>
        <taxon>Actinomycetota</taxon>
        <taxon>Actinomycetes</taxon>
        <taxon>Streptosporangiales</taxon>
        <taxon>Nocardiopsidaceae</taxon>
        <taxon>Nocardiopsis</taxon>
    </lineage>
</organism>
<dbReference type="Gene3D" id="3.40.50.620">
    <property type="entry name" value="HUPs"/>
    <property type="match status" value="2"/>
</dbReference>
<dbReference type="PANTHER" id="PTHR31964:SF113">
    <property type="entry name" value="USPA DOMAIN-CONTAINING PROTEIN"/>
    <property type="match status" value="1"/>
</dbReference>
<keyword evidence="4" id="KW-1185">Reference proteome</keyword>
<dbReference type="InterPro" id="IPR006015">
    <property type="entry name" value="Universal_stress_UspA"/>
</dbReference>
<comment type="similarity">
    <text evidence="1">Belongs to the universal stress protein A family.</text>
</comment>
<dbReference type="InterPro" id="IPR014729">
    <property type="entry name" value="Rossmann-like_a/b/a_fold"/>
</dbReference>
<accession>A0A7W8QH90</accession>
<dbReference type="AlphaFoldDB" id="A0A7W8QH90"/>
<sequence length="313" mass="31996">MAGDGNGTERHDRISGVVVGVDGSEGGRDALAWAARTAERSGLELTVLVAVSMPLISVPFGRPVRLSPTPEVADRASTLLGTETELVVRAHPGLRVNTVVSAQEPAPALIDASDRADLVVVGSRGLGGIKAAFLGSVSLRVAAHAACPVAVVPPGYGHDYQEKRRIVVGLDGSEQSAGALRFAMAEAARLGAAVTAVRAWRLVSRPDPKTADGAAVAEAQAAMAERVAQDMRKTVEEVRTGETAEVDVEVEAVEGQPAHTLITSGGDADLIVVGSRGRGGFAGLLLGSVSQTVLHHSEVPVVVVRSTGAAAPG</sequence>
<feature type="domain" description="UspA" evidence="2">
    <location>
        <begin position="164"/>
        <end position="305"/>
    </location>
</feature>
<evidence type="ECO:0000256" key="1">
    <source>
        <dbReference type="ARBA" id="ARBA00008791"/>
    </source>
</evidence>
<dbReference type="CDD" id="cd23659">
    <property type="entry name" value="USP_At3g01520-like"/>
    <property type="match status" value="2"/>
</dbReference>
<proteinExistence type="inferred from homology"/>
<dbReference type="SUPFAM" id="SSF52402">
    <property type="entry name" value="Adenine nucleotide alpha hydrolases-like"/>
    <property type="match status" value="2"/>
</dbReference>
<comment type="caution">
    <text evidence="3">The sequence shown here is derived from an EMBL/GenBank/DDBJ whole genome shotgun (WGS) entry which is preliminary data.</text>
</comment>
<dbReference type="PANTHER" id="PTHR31964">
    <property type="entry name" value="ADENINE NUCLEOTIDE ALPHA HYDROLASES-LIKE SUPERFAMILY PROTEIN"/>
    <property type="match status" value="1"/>
</dbReference>
<evidence type="ECO:0000313" key="4">
    <source>
        <dbReference type="Proteomes" id="UP000572635"/>
    </source>
</evidence>
<evidence type="ECO:0000313" key="3">
    <source>
        <dbReference type="EMBL" id="MBB5430423.1"/>
    </source>
</evidence>
<reference evidence="3 4" key="1">
    <citation type="submission" date="2020-08" db="EMBL/GenBank/DDBJ databases">
        <title>Sequencing the genomes of 1000 actinobacteria strains.</title>
        <authorList>
            <person name="Klenk H.-P."/>
        </authorList>
    </citation>
    <scope>NUCLEOTIDE SEQUENCE [LARGE SCALE GENOMIC DNA]</scope>
    <source>
        <strain evidence="3 4">DSM 44551</strain>
    </source>
</reference>